<dbReference type="GO" id="GO:0000149">
    <property type="term" value="F:SNARE binding"/>
    <property type="evidence" value="ECO:0007669"/>
    <property type="project" value="TreeGrafter"/>
</dbReference>
<dbReference type="EMBL" id="BEGY01000064">
    <property type="protein sequence ID" value="GAX81338.1"/>
    <property type="molecule type" value="Genomic_DNA"/>
</dbReference>
<evidence type="ECO:0000256" key="4">
    <source>
        <dbReference type="ARBA" id="ARBA00022692"/>
    </source>
</evidence>
<evidence type="ECO:0000256" key="9">
    <source>
        <dbReference type="ARBA" id="ARBA00023136"/>
    </source>
</evidence>
<dbReference type="GO" id="GO:0031201">
    <property type="term" value="C:SNARE complex"/>
    <property type="evidence" value="ECO:0007669"/>
    <property type="project" value="TreeGrafter"/>
</dbReference>
<evidence type="ECO:0000259" key="11">
    <source>
        <dbReference type="PROSITE" id="PS50192"/>
    </source>
</evidence>
<comment type="caution">
    <text evidence="12">The sequence shown here is derived from an EMBL/GenBank/DDBJ whole genome shotgun (WGS) entry which is preliminary data.</text>
</comment>
<dbReference type="Gene3D" id="1.20.58.70">
    <property type="match status" value="1"/>
</dbReference>
<dbReference type="STRING" id="1157962.A0A250XE32"/>
<dbReference type="InterPro" id="IPR045242">
    <property type="entry name" value="Syntaxin"/>
</dbReference>
<dbReference type="GO" id="GO:0005484">
    <property type="term" value="F:SNAP receptor activity"/>
    <property type="evidence" value="ECO:0007669"/>
    <property type="project" value="InterPro"/>
</dbReference>
<evidence type="ECO:0000256" key="8">
    <source>
        <dbReference type="ARBA" id="ARBA00023054"/>
    </source>
</evidence>
<dbReference type="CDD" id="cd15845">
    <property type="entry name" value="SNARE_syntaxin16"/>
    <property type="match status" value="1"/>
</dbReference>
<dbReference type="PROSITE" id="PS50192">
    <property type="entry name" value="T_SNARE"/>
    <property type="match status" value="1"/>
</dbReference>
<evidence type="ECO:0000256" key="1">
    <source>
        <dbReference type="ARBA" id="ARBA00004409"/>
    </source>
</evidence>
<dbReference type="GO" id="GO:0006906">
    <property type="term" value="P:vesicle fusion"/>
    <property type="evidence" value="ECO:0007669"/>
    <property type="project" value="TreeGrafter"/>
</dbReference>
<name>A0A250XE32_9CHLO</name>
<feature type="domain" description="T-SNARE coiled-coil homology" evidence="11">
    <location>
        <begin position="210"/>
        <end position="272"/>
    </location>
</feature>
<dbReference type="SMART" id="SM00397">
    <property type="entry name" value="t_SNARE"/>
    <property type="match status" value="1"/>
</dbReference>
<protein>
    <recommendedName>
        <fullName evidence="11">t-SNARE coiled-coil homology domain-containing protein</fullName>
    </recommendedName>
</protein>
<feature type="transmembrane region" description="Helical" evidence="10">
    <location>
        <begin position="281"/>
        <end position="301"/>
    </location>
</feature>
<dbReference type="OrthoDB" id="10251371at2759"/>
<keyword evidence="13" id="KW-1185">Reference proteome</keyword>
<organism evidence="12 13">
    <name type="scientific">Chlamydomonas eustigma</name>
    <dbReference type="NCBI Taxonomy" id="1157962"/>
    <lineage>
        <taxon>Eukaryota</taxon>
        <taxon>Viridiplantae</taxon>
        <taxon>Chlorophyta</taxon>
        <taxon>core chlorophytes</taxon>
        <taxon>Chlorophyceae</taxon>
        <taxon>CS clade</taxon>
        <taxon>Chlamydomonadales</taxon>
        <taxon>Chlamydomonadaceae</taxon>
        <taxon>Chlamydomonas</taxon>
    </lineage>
</organism>
<dbReference type="PROSITE" id="PS00914">
    <property type="entry name" value="SYNTAXIN"/>
    <property type="match status" value="1"/>
</dbReference>
<dbReference type="AlphaFoldDB" id="A0A250XE32"/>
<keyword evidence="4 10" id="KW-0812">Transmembrane</keyword>
<dbReference type="SUPFAM" id="SSF47661">
    <property type="entry name" value="t-snare proteins"/>
    <property type="match status" value="1"/>
</dbReference>
<dbReference type="PANTHER" id="PTHR19957:SF83">
    <property type="entry name" value="SYNTAXIN-16"/>
    <property type="match status" value="1"/>
</dbReference>
<keyword evidence="7" id="KW-0333">Golgi apparatus</keyword>
<dbReference type="Pfam" id="PF05739">
    <property type="entry name" value="SNARE"/>
    <property type="match status" value="1"/>
</dbReference>
<reference evidence="12 13" key="1">
    <citation type="submission" date="2017-08" db="EMBL/GenBank/DDBJ databases">
        <title>Acidophilic green algal genome provides insights into adaptation to an acidic environment.</title>
        <authorList>
            <person name="Hirooka S."/>
            <person name="Hirose Y."/>
            <person name="Kanesaki Y."/>
            <person name="Higuchi S."/>
            <person name="Fujiwara T."/>
            <person name="Onuma R."/>
            <person name="Era A."/>
            <person name="Ohbayashi R."/>
            <person name="Uzuka A."/>
            <person name="Nozaki H."/>
            <person name="Yoshikawa H."/>
            <person name="Miyagishima S.Y."/>
        </authorList>
    </citation>
    <scope>NUCLEOTIDE SEQUENCE [LARGE SCALE GENOMIC DNA]</scope>
    <source>
        <strain evidence="12 13">NIES-2499</strain>
    </source>
</reference>
<evidence type="ECO:0000256" key="10">
    <source>
        <dbReference type="SAM" id="Phobius"/>
    </source>
</evidence>
<evidence type="ECO:0000256" key="3">
    <source>
        <dbReference type="ARBA" id="ARBA00022448"/>
    </source>
</evidence>
<keyword evidence="5" id="KW-0653">Protein transport</keyword>
<dbReference type="InterPro" id="IPR010989">
    <property type="entry name" value="SNARE"/>
</dbReference>
<evidence type="ECO:0000256" key="2">
    <source>
        <dbReference type="ARBA" id="ARBA00009063"/>
    </source>
</evidence>
<evidence type="ECO:0000256" key="7">
    <source>
        <dbReference type="ARBA" id="ARBA00023034"/>
    </source>
</evidence>
<evidence type="ECO:0000313" key="12">
    <source>
        <dbReference type="EMBL" id="GAX81338.1"/>
    </source>
</evidence>
<dbReference type="GO" id="GO:0048278">
    <property type="term" value="P:vesicle docking"/>
    <property type="evidence" value="ECO:0007669"/>
    <property type="project" value="TreeGrafter"/>
</dbReference>
<sequence>MNAVITIGTTRNLTSQFKRHRDETRRTRPAGEDLATAALMNSALGGNKDVEMAGSALFAPVWVQKSEKIRMDLSILKDRLSKLKELHGKMLLVSFDTDDSAQAQVEALTREMQASFKKLNAEINSMEQTPGADDAEVRQQVQRQLAKALMVLTMDFRKEETRFLNKVEANKGLVENSSLMGVLGDDSTSDLASMDPGFTQAQIAAVEVSQALAEERDREIQQIVNTIVELAQIMRDLGALVVDQGTLLDRIDYNIQQSAVKVEEGTKAIVQAEKTQKASRMFLCIIALVVLIVVMLIIVVARKASASVG</sequence>
<keyword evidence="3" id="KW-0813">Transport</keyword>
<dbReference type="GO" id="GO:0000139">
    <property type="term" value="C:Golgi membrane"/>
    <property type="evidence" value="ECO:0007669"/>
    <property type="project" value="UniProtKB-SubCell"/>
</dbReference>
<dbReference type="GO" id="GO:0006886">
    <property type="term" value="P:intracellular protein transport"/>
    <property type="evidence" value="ECO:0007669"/>
    <property type="project" value="InterPro"/>
</dbReference>
<keyword evidence="8" id="KW-0175">Coiled coil</keyword>
<comment type="subcellular location">
    <subcellularLocation>
        <location evidence="1">Golgi apparatus membrane</location>
        <topology evidence="1">Single-pass type IV membrane protein</topology>
    </subcellularLocation>
</comment>
<keyword evidence="6 10" id="KW-1133">Transmembrane helix</keyword>
<evidence type="ECO:0000313" key="13">
    <source>
        <dbReference type="Proteomes" id="UP000232323"/>
    </source>
</evidence>
<dbReference type="InterPro" id="IPR000727">
    <property type="entry name" value="T_SNARE_dom"/>
</dbReference>
<evidence type="ECO:0000256" key="6">
    <source>
        <dbReference type="ARBA" id="ARBA00022989"/>
    </source>
</evidence>
<keyword evidence="9 10" id="KW-0472">Membrane</keyword>
<accession>A0A250XE32</accession>
<dbReference type="InterPro" id="IPR006012">
    <property type="entry name" value="Syntaxin/epimorphin_CS"/>
</dbReference>
<gene>
    <name evidence="12" type="ORF">CEUSTIGMA_g8769.t1</name>
</gene>
<comment type="similarity">
    <text evidence="2">Belongs to the syntaxin family.</text>
</comment>
<evidence type="ECO:0000256" key="5">
    <source>
        <dbReference type="ARBA" id="ARBA00022927"/>
    </source>
</evidence>
<dbReference type="PANTHER" id="PTHR19957">
    <property type="entry name" value="SYNTAXIN"/>
    <property type="match status" value="1"/>
</dbReference>
<dbReference type="Proteomes" id="UP000232323">
    <property type="component" value="Unassembled WGS sequence"/>
</dbReference>
<proteinExistence type="inferred from homology"/>